<evidence type="ECO:0000256" key="2">
    <source>
        <dbReference type="SAM" id="MobiDB-lite"/>
    </source>
</evidence>
<dbReference type="SMART" id="SM00595">
    <property type="entry name" value="MADF"/>
    <property type="match status" value="1"/>
</dbReference>
<keyword evidence="5" id="KW-1185">Reference proteome</keyword>
<keyword evidence="1" id="KW-0175">Coiled coil</keyword>
<dbReference type="PANTHER" id="PTHR21505">
    <property type="entry name" value="MADF DOMAIN-CONTAINING PROTEIN-RELATED"/>
    <property type="match status" value="1"/>
</dbReference>
<evidence type="ECO:0000313" key="5">
    <source>
        <dbReference type="Proteomes" id="UP001458880"/>
    </source>
</evidence>
<evidence type="ECO:0000313" key="4">
    <source>
        <dbReference type="EMBL" id="KAK9745091.1"/>
    </source>
</evidence>
<proteinExistence type="predicted"/>
<reference evidence="4 5" key="1">
    <citation type="journal article" date="2024" name="BMC Genomics">
        <title>De novo assembly and annotation of Popillia japonica's genome with initial clues to its potential as an invasive pest.</title>
        <authorList>
            <person name="Cucini C."/>
            <person name="Boschi S."/>
            <person name="Funari R."/>
            <person name="Cardaioli E."/>
            <person name="Iannotti N."/>
            <person name="Marturano G."/>
            <person name="Paoli F."/>
            <person name="Bruttini M."/>
            <person name="Carapelli A."/>
            <person name="Frati F."/>
            <person name="Nardi F."/>
        </authorList>
    </citation>
    <scope>NUCLEOTIDE SEQUENCE [LARGE SCALE GENOMIC DNA]</scope>
    <source>
        <strain evidence="4">DMR45628</strain>
    </source>
</reference>
<dbReference type="InterPro" id="IPR006578">
    <property type="entry name" value="MADF-dom"/>
</dbReference>
<dbReference type="Pfam" id="PF10545">
    <property type="entry name" value="MADF_DNA_bdg"/>
    <property type="match status" value="1"/>
</dbReference>
<organism evidence="4 5">
    <name type="scientific">Popillia japonica</name>
    <name type="common">Japanese beetle</name>
    <dbReference type="NCBI Taxonomy" id="7064"/>
    <lineage>
        <taxon>Eukaryota</taxon>
        <taxon>Metazoa</taxon>
        <taxon>Ecdysozoa</taxon>
        <taxon>Arthropoda</taxon>
        <taxon>Hexapoda</taxon>
        <taxon>Insecta</taxon>
        <taxon>Pterygota</taxon>
        <taxon>Neoptera</taxon>
        <taxon>Endopterygota</taxon>
        <taxon>Coleoptera</taxon>
        <taxon>Polyphaga</taxon>
        <taxon>Scarabaeiformia</taxon>
        <taxon>Scarabaeidae</taxon>
        <taxon>Rutelinae</taxon>
        <taxon>Popillia</taxon>
    </lineage>
</organism>
<evidence type="ECO:0000256" key="1">
    <source>
        <dbReference type="SAM" id="Coils"/>
    </source>
</evidence>
<dbReference type="Proteomes" id="UP001458880">
    <property type="component" value="Unassembled WGS sequence"/>
</dbReference>
<dbReference type="PROSITE" id="PS51029">
    <property type="entry name" value="MADF"/>
    <property type="match status" value="1"/>
</dbReference>
<feature type="coiled-coil region" evidence="1">
    <location>
        <begin position="46"/>
        <end position="73"/>
    </location>
</feature>
<dbReference type="PANTHER" id="PTHR21505:SF12">
    <property type="entry name" value="MADF DOMAIN-CONTAINING PROTEIN-RELATED"/>
    <property type="match status" value="1"/>
</dbReference>
<sequence length="292" mass="33708">MASFTWTKEETAELITVYEENSILWDTKNVEYRNREKKNKIFLEIAKKFNCSADEIQRKLHNLRNQVSRELKKIRKKKSGDGTDDNYISNWPYFKALQFLVPVLTLNKTQSLMVTVTSLNSSQSTEAIMNEVGTELEGQTPNEAAMSPNETNRKRRKTTQRSKKDFEEDEIYKKALETLRKEPDVDDQKEPDVDDQFGQYVAMELKGLRSAYNKQKLKSEIRKIVTRIIDEDDMYYYASSSSTPTPIPSPGYLVQSLAESSQTLPSAMQQFHSDEGESPASCRQYINSFKCL</sequence>
<dbReference type="EMBL" id="JASPKY010000052">
    <property type="protein sequence ID" value="KAK9745091.1"/>
    <property type="molecule type" value="Genomic_DNA"/>
</dbReference>
<name>A0AAW1ME68_POPJA</name>
<feature type="region of interest" description="Disordered" evidence="2">
    <location>
        <begin position="133"/>
        <end position="167"/>
    </location>
</feature>
<feature type="domain" description="MADF" evidence="3">
    <location>
        <begin position="13"/>
        <end position="105"/>
    </location>
</feature>
<comment type="caution">
    <text evidence="4">The sequence shown here is derived from an EMBL/GenBank/DDBJ whole genome shotgun (WGS) entry which is preliminary data.</text>
</comment>
<evidence type="ECO:0000259" key="3">
    <source>
        <dbReference type="PROSITE" id="PS51029"/>
    </source>
</evidence>
<accession>A0AAW1ME68</accession>
<dbReference type="AlphaFoldDB" id="A0AAW1ME68"/>
<protein>
    <submittedName>
        <fullName evidence="4">Alcohol dehydrogenase transcription factor Myb/SANT-like</fullName>
    </submittedName>
</protein>
<gene>
    <name evidence="4" type="ORF">QE152_g7238</name>
</gene>